<keyword evidence="2" id="KW-1185">Reference proteome</keyword>
<dbReference type="AlphaFoldDB" id="A7EBJ5"/>
<evidence type="ECO:0000313" key="1">
    <source>
        <dbReference type="EMBL" id="EDN99823.1"/>
    </source>
</evidence>
<gene>
    <name evidence="1" type="ORF">SS1G_02681</name>
</gene>
<accession>A7EBJ5</accession>
<dbReference type="GeneID" id="5492171"/>
<evidence type="ECO:0000313" key="2">
    <source>
        <dbReference type="Proteomes" id="UP000001312"/>
    </source>
</evidence>
<sequence length="118" mass="13571">MAPHVLKFVYMARLLAATLPHRYMYPFIDACMPLYDLCLVVLLDKQPPQTRYYLLMYAALLADQCTVESTYCGFEESKRARSYGDFGIRINSLGSVQQRERGLFMVLSTVIKMAVESR</sequence>
<dbReference type="HOGENOM" id="CLU_2074538_0_0_1"/>
<dbReference type="RefSeq" id="XP_001596461.1">
    <property type="nucleotide sequence ID" value="XM_001596411.1"/>
</dbReference>
<dbReference type="InParanoid" id="A7EBJ5"/>
<dbReference type="EMBL" id="CH476623">
    <property type="protein sequence ID" value="EDN99823.1"/>
    <property type="molecule type" value="Genomic_DNA"/>
</dbReference>
<protein>
    <submittedName>
        <fullName evidence="1">Uncharacterized protein</fullName>
    </submittedName>
</protein>
<organism evidence="1 2">
    <name type="scientific">Sclerotinia sclerotiorum (strain ATCC 18683 / 1980 / Ss-1)</name>
    <name type="common">White mold</name>
    <name type="synonym">Whetzelinia sclerotiorum</name>
    <dbReference type="NCBI Taxonomy" id="665079"/>
    <lineage>
        <taxon>Eukaryota</taxon>
        <taxon>Fungi</taxon>
        <taxon>Dikarya</taxon>
        <taxon>Ascomycota</taxon>
        <taxon>Pezizomycotina</taxon>
        <taxon>Leotiomycetes</taxon>
        <taxon>Helotiales</taxon>
        <taxon>Sclerotiniaceae</taxon>
        <taxon>Sclerotinia</taxon>
    </lineage>
</organism>
<dbReference type="Proteomes" id="UP000001312">
    <property type="component" value="Unassembled WGS sequence"/>
</dbReference>
<proteinExistence type="predicted"/>
<name>A7EBJ5_SCLS1</name>
<dbReference type="KEGG" id="ssl:SS1G_02681"/>
<reference evidence="2" key="1">
    <citation type="journal article" date="2011" name="PLoS Genet.">
        <title>Genomic analysis of the necrotrophic fungal pathogens Sclerotinia sclerotiorum and Botrytis cinerea.</title>
        <authorList>
            <person name="Amselem J."/>
            <person name="Cuomo C.A."/>
            <person name="van Kan J.A."/>
            <person name="Viaud M."/>
            <person name="Benito E.P."/>
            <person name="Couloux A."/>
            <person name="Coutinho P.M."/>
            <person name="de Vries R.P."/>
            <person name="Dyer P.S."/>
            <person name="Fillinger S."/>
            <person name="Fournier E."/>
            <person name="Gout L."/>
            <person name="Hahn M."/>
            <person name="Kohn L."/>
            <person name="Lapalu N."/>
            <person name="Plummer K.M."/>
            <person name="Pradier J.M."/>
            <person name="Quevillon E."/>
            <person name="Sharon A."/>
            <person name="Simon A."/>
            <person name="ten Have A."/>
            <person name="Tudzynski B."/>
            <person name="Tudzynski P."/>
            <person name="Wincker P."/>
            <person name="Andrew M."/>
            <person name="Anthouard V."/>
            <person name="Beever R.E."/>
            <person name="Beffa R."/>
            <person name="Benoit I."/>
            <person name="Bouzid O."/>
            <person name="Brault B."/>
            <person name="Chen Z."/>
            <person name="Choquer M."/>
            <person name="Collemare J."/>
            <person name="Cotton P."/>
            <person name="Danchin E.G."/>
            <person name="Da Silva C."/>
            <person name="Gautier A."/>
            <person name="Giraud C."/>
            <person name="Giraud T."/>
            <person name="Gonzalez C."/>
            <person name="Grossetete S."/>
            <person name="Guldener U."/>
            <person name="Henrissat B."/>
            <person name="Howlett B.J."/>
            <person name="Kodira C."/>
            <person name="Kretschmer M."/>
            <person name="Lappartient A."/>
            <person name="Leroch M."/>
            <person name="Levis C."/>
            <person name="Mauceli E."/>
            <person name="Neuveglise C."/>
            <person name="Oeser B."/>
            <person name="Pearson M."/>
            <person name="Poulain J."/>
            <person name="Poussereau N."/>
            <person name="Quesneville H."/>
            <person name="Rascle C."/>
            <person name="Schumacher J."/>
            <person name="Segurens B."/>
            <person name="Sexton A."/>
            <person name="Silva E."/>
            <person name="Sirven C."/>
            <person name="Soanes D.M."/>
            <person name="Talbot N.J."/>
            <person name="Templeton M."/>
            <person name="Yandava C."/>
            <person name="Yarden O."/>
            <person name="Zeng Q."/>
            <person name="Rollins J.A."/>
            <person name="Lebrun M.H."/>
            <person name="Dickman M."/>
        </authorList>
    </citation>
    <scope>NUCLEOTIDE SEQUENCE [LARGE SCALE GENOMIC DNA]</scope>
    <source>
        <strain evidence="2">ATCC 18683 / 1980 / Ss-1</strain>
    </source>
</reference>